<evidence type="ECO:0000259" key="5">
    <source>
        <dbReference type="Pfam" id="PF04198"/>
    </source>
</evidence>
<dbReference type="RefSeq" id="WP_305747905.1">
    <property type="nucleotide sequence ID" value="NZ_JAUZEE010000001.1"/>
</dbReference>
<dbReference type="Pfam" id="PF04198">
    <property type="entry name" value="Sugar-bind"/>
    <property type="match status" value="1"/>
</dbReference>
<dbReference type="SUPFAM" id="SSF100950">
    <property type="entry name" value="NagB/RpiA/CoA transferase-like"/>
    <property type="match status" value="1"/>
</dbReference>
<feature type="domain" description="Sugar-binding" evidence="5">
    <location>
        <begin position="70"/>
        <end position="326"/>
    </location>
</feature>
<protein>
    <submittedName>
        <fullName evidence="6">Sugar-binding domain-containing protein</fullName>
    </submittedName>
</protein>
<dbReference type="InterPro" id="IPR051054">
    <property type="entry name" value="SorC_transcr_regulators"/>
</dbReference>
<reference evidence="6 7" key="1">
    <citation type="submission" date="2023-08" db="EMBL/GenBank/DDBJ databases">
        <authorList>
            <person name="Roldan D.M."/>
            <person name="Menes R.J."/>
        </authorList>
    </citation>
    <scope>NUCLEOTIDE SEQUENCE [LARGE SCALE GENOMIC DNA]</scope>
    <source>
        <strain evidence="6 7">CCM 2812</strain>
    </source>
</reference>
<keyword evidence="2" id="KW-0805">Transcription regulation</keyword>
<dbReference type="InterPro" id="IPR036388">
    <property type="entry name" value="WH-like_DNA-bd_sf"/>
</dbReference>
<evidence type="ECO:0000256" key="3">
    <source>
        <dbReference type="ARBA" id="ARBA00023125"/>
    </source>
</evidence>
<dbReference type="Gene3D" id="1.10.10.10">
    <property type="entry name" value="Winged helix-like DNA-binding domain superfamily/Winged helix DNA-binding domain"/>
    <property type="match status" value="1"/>
</dbReference>
<dbReference type="Gene3D" id="3.40.50.1360">
    <property type="match status" value="1"/>
</dbReference>
<dbReference type="InterPro" id="IPR007324">
    <property type="entry name" value="Sugar-bd_dom_put"/>
</dbReference>
<keyword evidence="7" id="KW-1185">Reference proteome</keyword>
<accession>A0ABT9FYN1</accession>
<sequence>MTRLRRNAPTALSDTASLRLRAAWLYYHHGLTQKDIADRLGLGRSTVVRMLEEALRRHEVRIWIDEGDGDCIALALRLEQALGLDEAVVVPSAPQGPGAQDLDATAKNVGLALGKFLSEALVDGMSIGVGWGRTLTASLASFRPPRHEGMQVMSLLGGTVQTDHANPVEFAWRLSSLLDARCHLFPAPVLVDSPETRRLLIEHAGLAPLYRMAGSLDLAILSVGDVGRGASALGSQLVTPTERTELAAAGAVADLMCNFIDEHGHSVDHPVNARVMSVGLDAVRQSRHVLIAAGGAHRARAILAARRRVGCGTLVTDESAATALLELVEAGPAG</sequence>
<evidence type="ECO:0000256" key="4">
    <source>
        <dbReference type="ARBA" id="ARBA00023163"/>
    </source>
</evidence>
<dbReference type="EMBL" id="JAUZEE010000001">
    <property type="protein sequence ID" value="MDP4299346.1"/>
    <property type="molecule type" value="Genomic_DNA"/>
</dbReference>
<evidence type="ECO:0000313" key="7">
    <source>
        <dbReference type="Proteomes" id="UP001235760"/>
    </source>
</evidence>
<name>A0ABT9FYN1_LEPDI</name>
<keyword evidence="4" id="KW-0804">Transcription</keyword>
<gene>
    <name evidence="6" type="ORF">Q8X39_01750</name>
</gene>
<comment type="caution">
    <text evidence="6">The sequence shown here is derived from an EMBL/GenBank/DDBJ whole genome shotgun (WGS) entry which is preliminary data.</text>
</comment>
<comment type="similarity">
    <text evidence="1">Belongs to the SorC transcriptional regulatory family.</text>
</comment>
<dbReference type="PANTHER" id="PTHR34294">
    <property type="entry name" value="TRANSCRIPTIONAL REGULATOR-RELATED"/>
    <property type="match status" value="1"/>
</dbReference>
<dbReference type="Proteomes" id="UP001235760">
    <property type="component" value="Unassembled WGS sequence"/>
</dbReference>
<dbReference type="PANTHER" id="PTHR34294:SF1">
    <property type="entry name" value="TRANSCRIPTIONAL REGULATOR LSRR"/>
    <property type="match status" value="1"/>
</dbReference>
<dbReference type="InterPro" id="IPR037171">
    <property type="entry name" value="NagB/RpiA_transferase-like"/>
</dbReference>
<proteinExistence type="inferred from homology"/>
<evidence type="ECO:0000313" key="6">
    <source>
        <dbReference type="EMBL" id="MDP4299346.1"/>
    </source>
</evidence>
<keyword evidence="3" id="KW-0238">DNA-binding</keyword>
<organism evidence="6 7">
    <name type="scientific">Leptothrix discophora</name>
    <dbReference type="NCBI Taxonomy" id="89"/>
    <lineage>
        <taxon>Bacteria</taxon>
        <taxon>Pseudomonadati</taxon>
        <taxon>Pseudomonadota</taxon>
        <taxon>Betaproteobacteria</taxon>
        <taxon>Burkholderiales</taxon>
        <taxon>Sphaerotilaceae</taxon>
        <taxon>Leptothrix</taxon>
    </lineage>
</organism>
<dbReference type="Pfam" id="PF13384">
    <property type="entry name" value="HTH_23"/>
    <property type="match status" value="1"/>
</dbReference>
<evidence type="ECO:0000256" key="1">
    <source>
        <dbReference type="ARBA" id="ARBA00010466"/>
    </source>
</evidence>
<evidence type="ECO:0000256" key="2">
    <source>
        <dbReference type="ARBA" id="ARBA00023015"/>
    </source>
</evidence>